<dbReference type="Proteomes" id="UP001500037">
    <property type="component" value="Unassembled WGS sequence"/>
</dbReference>
<comment type="caution">
    <text evidence="2">The sequence shown here is derived from an EMBL/GenBank/DDBJ whole genome shotgun (WGS) entry which is preliminary data.</text>
</comment>
<organism evidence="2 3">
    <name type="scientific">Kitasatospora nipponensis</name>
    <dbReference type="NCBI Taxonomy" id="258049"/>
    <lineage>
        <taxon>Bacteria</taxon>
        <taxon>Bacillati</taxon>
        <taxon>Actinomycetota</taxon>
        <taxon>Actinomycetes</taxon>
        <taxon>Kitasatosporales</taxon>
        <taxon>Streptomycetaceae</taxon>
        <taxon>Kitasatospora</taxon>
    </lineage>
</organism>
<reference evidence="2 3" key="1">
    <citation type="journal article" date="2019" name="Int. J. Syst. Evol. Microbiol.">
        <title>The Global Catalogue of Microorganisms (GCM) 10K type strain sequencing project: providing services to taxonomists for standard genome sequencing and annotation.</title>
        <authorList>
            <consortium name="The Broad Institute Genomics Platform"/>
            <consortium name="The Broad Institute Genome Sequencing Center for Infectious Disease"/>
            <person name="Wu L."/>
            <person name="Ma J."/>
        </authorList>
    </citation>
    <scope>NUCLEOTIDE SEQUENCE [LARGE SCALE GENOMIC DNA]</scope>
    <source>
        <strain evidence="2 3">JCM 13004</strain>
    </source>
</reference>
<evidence type="ECO:0000313" key="2">
    <source>
        <dbReference type="EMBL" id="GAA1246537.1"/>
    </source>
</evidence>
<sequence>MAGNRRVAVHERPIEGIPLPLSDEPNALASRGRTAPAGRSAGATVTIEDQQADVGDIVTQPGFLCVVGDDICMSRENASPITPDYRAPFRFTGCTLDRSSSMSPASVRSSTRPGSVSGSRSTEP</sequence>
<name>A0ABN1WJK8_9ACTN</name>
<dbReference type="EMBL" id="BAAALF010000075">
    <property type="protein sequence ID" value="GAA1246537.1"/>
    <property type="molecule type" value="Genomic_DNA"/>
</dbReference>
<feature type="region of interest" description="Disordered" evidence="1">
    <location>
        <begin position="96"/>
        <end position="124"/>
    </location>
</feature>
<evidence type="ECO:0000313" key="3">
    <source>
        <dbReference type="Proteomes" id="UP001500037"/>
    </source>
</evidence>
<feature type="compositionally biased region" description="Low complexity" evidence="1">
    <location>
        <begin position="98"/>
        <end position="112"/>
    </location>
</feature>
<evidence type="ECO:0000256" key="1">
    <source>
        <dbReference type="SAM" id="MobiDB-lite"/>
    </source>
</evidence>
<proteinExistence type="predicted"/>
<keyword evidence="3" id="KW-1185">Reference proteome</keyword>
<accession>A0ABN1WJK8</accession>
<feature type="compositionally biased region" description="Polar residues" evidence="1">
    <location>
        <begin position="113"/>
        <end position="124"/>
    </location>
</feature>
<gene>
    <name evidence="2" type="ORF">GCM10009665_41860</name>
</gene>
<feature type="region of interest" description="Disordered" evidence="1">
    <location>
        <begin position="16"/>
        <end position="43"/>
    </location>
</feature>
<protein>
    <submittedName>
        <fullName evidence="2">Uncharacterized protein</fullName>
    </submittedName>
</protein>